<reference evidence="1" key="1">
    <citation type="submission" date="2018-05" db="EMBL/GenBank/DDBJ databases">
        <authorList>
            <person name="Lanie J.A."/>
            <person name="Ng W.-L."/>
            <person name="Kazmierczak K.M."/>
            <person name="Andrzejewski T.M."/>
            <person name="Davidsen T.M."/>
            <person name="Wayne K.J."/>
            <person name="Tettelin H."/>
            <person name="Glass J.I."/>
            <person name="Rusch D."/>
            <person name="Podicherti R."/>
            <person name="Tsui H.-C.T."/>
            <person name="Winkler M.E."/>
        </authorList>
    </citation>
    <scope>NUCLEOTIDE SEQUENCE</scope>
</reference>
<name>A0A383B3C9_9ZZZZ</name>
<organism evidence="1">
    <name type="scientific">marine metagenome</name>
    <dbReference type="NCBI Taxonomy" id="408172"/>
    <lineage>
        <taxon>unclassified sequences</taxon>
        <taxon>metagenomes</taxon>
        <taxon>ecological metagenomes</taxon>
    </lineage>
</organism>
<dbReference type="AlphaFoldDB" id="A0A383B3C9"/>
<dbReference type="EMBL" id="UINC01196760">
    <property type="protein sequence ID" value="SVE13908.1"/>
    <property type="molecule type" value="Genomic_DNA"/>
</dbReference>
<evidence type="ECO:0000313" key="1">
    <source>
        <dbReference type="EMBL" id="SVE13908.1"/>
    </source>
</evidence>
<proteinExistence type="predicted"/>
<accession>A0A383B3C9</accession>
<gene>
    <name evidence="1" type="ORF">METZ01_LOCUS466762</name>
</gene>
<protein>
    <submittedName>
        <fullName evidence="1">Uncharacterized protein</fullName>
    </submittedName>
</protein>
<sequence>MGLTTDIKICEVCRKKSYYIYDSRELREEKLCMNEECGYFSISFDKKTTFKPNQVSDTYVDVLNKLEGFLSEGEWTNEGFSSSN</sequence>
<feature type="non-terminal residue" evidence="1">
    <location>
        <position position="84"/>
    </location>
</feature>